<dbReference type="GO" id="GO:0045944">
    <property type="term" value="P:positive regulation of transcription by RNA polymerase II"/>
    <property type="evidence" value="ECO:0007669"/>
    <property type="project" value="TreeGrafter"/>
</dbReference>
<keyword evidence="1 5" id="KW-0479">Metal-binding</keyword>
<protein>
    <recommendedName>
        <fullName evidence="7">LIM zinc-binding domain-containing protein</fullName>
    </recommendedName>
</protein>
<keyword evidence="2" id="KW-0677">Repeat</keyword>
<dbReference type="GO" id="GO:0003713">
    <property type="term" value="F:transcription coactivator activity"/>
    <property type="evidence" value="ECO:0007669"/>
    <property type="project" value="TreeGrafter"/>
</dbReference>
<dbReference type="GO" id="GO:0005634">
    <property type="term" value="C:nucleus"/>
    <property type="evidence" value="ECO:0007669"/>
    <property type="project" value="TreeGrafter"/>
</dbReference>
<dbReference type="GO" id="GO:0046872">
    <property type="term" value="F:metal ion binding"/>
    <property type="evidence" value="ECO:0007669"/>
    <property type="project" value="UniProtKB-KW"/>
</dbReference>
<evidence type="ECO:0000313" key="8">
    <source>
        <dbReference type="EMBL" id="KER20914.1"/>
    </source>
</evidence>
<dbReference type="KEGG" id="ovi:T265_15219"/>
<gene>
    <name evidence="8" type="ORF">T265_15219</name>
</gene>
<dbReference type="OrthoDB" id="6352355at2759"/>
<dbReference type="GO" id="GO:0140297">
    <property type="term" value="F:DNA-binding transcription factor binding"/>
    <property type="evidence" value="ECO:0007669"/>
    <property type="project" value="TreeGrafter"/>
</dbReference>
<dbReference type="CTD" id="20329384"/>
<evidence type="ECO:0000256" key="2">
    <source>
        <dbReference type="ARBA" id="ARBA00022737"/>
    </source>
</evidence>
<dbReference type="Proteomes" id="UP000054324">
    <property type="component" value="Unassembled WGS sequence"/>
</dbReference>
<keyword evidence="4 5" id="KW-0440">LIM domain</keyword>
<keyword evidence="3 5" id="KW-0862">Zinc</keyword>
<dbReference type="InterPro" id="IPR050945">
    <property type="entry name" value="LMO_RBTN_TF"/>
</dbReference>
<sequence length="430" mass="49435">MSPRPIVPGIQTLKRKRAKRSNPQIILILNSSRSGYCLRISNDFVNICDVLLIWLLKIRRQPTIGFTLFGAHQAQSPGFRQPYVLPEAKLHETSEYTLICKLIWFFERLTWNPAEPLVCDVSRRLNVPHQAASCFSRYCIRDIALHVAENPENITNERFSWVPDICGVPESTSSLMRDTATMLCSKCEQPIREAHLLVADDKYWHEDCLRCACCDVRLAELDKVCYMKARMPLCRRDYLRLYGKTGICVVCLKRILGFEFVMRIQENVYHLNCFCCQRCQLRFCIGDKFYLQNKTILCEQDYIDSRMLSIQPNLCQETSEVLTFKTAVPTMCHTSTTQNIPPYGIEFGKKLPKTQPTIKTLSRQNDMKSTLQPRQRKKVASWKTHCGSHDQEAMKTRSVDNELKLNTSSDDHSSGYGSPSPSAVTPLERT</sequence>
<dbReference type="GeneID" id="20329384"/>
<name>A0A075A0G1_OPIVI</name>
<dbReference type="InterPro" id="IPR001781">
    <property type="entry name" value="Znf_LIM"/>
</dbReference>
<feature type="compositionally biased region" description="Basic and acidic residues" evidence="6">
    <location>
        <begin position="387"/>
        <end position="413"/>
    </location>
</feature>
<evidence type="ECO:0000256" key="1">
    <source>
        <dbReference type="ARBA" id="ARBA00022723"/>
    </source>
</evidence>
<evidence type="ECO:0000256" key="3">
    <source>
        <dbReference type="ARBA" id="ARBA00022833"/>
    </source>
</evidence>
<evidence type="ECO:0000256" key="4">
    <source>
        <dbReference type="ARBA" id="ARBA00023038"/>
    </source>
</evidence>
<dbReference type="PANTHER" id="PTHR45787:SF1">
    <property type="entry name" value="LIM ZINC-BINDING DOMAIN-CONTAINING PROTEIN"/>
    <property type="match status" value="1"/>
</dbReference>
<dbReference type="SMART" id="SM00132">
    <property type="entry name" value="LIM"/>
    <property type="match status" value="2"/>
</dbReference>
<dbReference type="AlphaFoldDB" id="A0A075A0G1"/>
<feature type="compositionally biased region" description="Polar residues" evidence="6">
    <location>
        <begin position="358"/>
        <end position="373"/>
    </location>
</feature>
<reference evidence="8 9" key="1">
    <citation type="submission" date="2013-11" db="EMBL/GenBank/DDBJ databases">
        <title>Opisthorchis viverrini - life in the bile duct.</title>
        <authorList>
            <person name="Young N.D."/>
            <person name="Nagarajan N."/>
            <person name="Lin S.J."/>
            <person name="Korhonen P.K."/>
            <person name="Jex A.R."/>
            <person name="Hall R.S."/>
            <person name="Safavi-Hemami H."/>
            <person name="Kaewkong W."/>
            <person name="Bertrand D."/>
            <person name="Gao S."/>
            <person name="Seet Q."/>
            <person name="Wongkham S."/>
            <person name="Teh B.T."/>
            <person name="Wongkham C."/>
            <person name="Intapan P.M."/>
            <person name="Maleewong W."/>
            <person name="Yang X."/>
            <person name="Hu M."/>
            <person name="Wang Z."/>
            <person name="Hofmann A."/>
            <person name="Sternberg P.W."/>
            <person name="Tan P."/>
            <person name="Wang J."/>
            <person name="Gasser R.B."/>
        </authorList>
    </citation>
    <scope>NUCLEOTIDE SEQUENCE [LARGE SCALE GENOMIC DNA]</scope>
</reference>
<dbReference type="RefSeq" id="XP_009175343.1">
    <property type="nucleotide sequence ID" value="XM_009177079.1"/>
</dbReference>
<proteinExistence type="predicted"/>
<dbReference type="PANTHER" id="PTHR45787">
    <property type="entry name" value="LD11652P"/>
    <property type="match status" value="1"/>
</dbReference>
<accession>A0A075A0G1</accession>
<dbReference type="Pfam" id="PF00412">
    <property type="entry name" value="LIM"/>
    <property type="match status" value="2"/>
</dbReference>
<feature type="domain" description="LIM zinc-binding" evidence="7">
    <location>
        <begin position="182"/>
        <end position="244"/>
    </location>
</feature>
<dbReference type="STRING" id="6198.A0A075A0G1"/>
<evidence type="ECO:0000256" key="5">
    <source>
        <dbReference type="PROSITE-ProRule" id="PRU00125"/>
    </source>
</evidence>
<dbReference type="Gene3D" id="2.10.110.10">
    <property type="entry name" value="Cysteine Rich Protein"/>
    <property type="match status" value="2"/>
</dbReference>
<organism evidence="8 9">
    <name type="scientific">Opisthorchis viverrini</name>
    <name type="common">Southeast Asian liver fluke</name>
    <dbReference type="NCBI Taxonomy" id="6198"/>
    <lineage>
        <taxon>Eukaryota</taxon>
        <taxon>Metazoa</taxon>
        <taxon>Spiralia</taxon>
        <taxon>Lophotrochozoa</taxon>
        <taxon>Platyhelminthes</taxon>
        <taxon>Trematoda</taxon>
        <taxon>Digenea</taxon>
        <taxon>Opisthorchiida</taxon>
        <taxon>Opisthorchiata</taxon>
        <taxon>Opisthorchiidae</taxon>
        <taxon>Opisthorchis</taxon>
    </lineage>
</organism>
<feature type="domain" description="LIM zinc-binding" evidence="7">
    <location>
        <begin position="246"/>
        <end position="308"/>
    </location>
</feature>
<dbReference type="PROSITE" id="PS50023">
    <property type="entry name" value="LIM_DOMAIN_2"/>
    <property type="match status" value="2"/>
</dbReference>
<evidence type="ECO:0000313" key="9">
    <source>
        <dbReference type="Proteomes" id="UP000054324"/>
    </source>
</evidence>
<dbReference type="PROSITE" id="PS00478">
    <property type="entry name" value="LIM_DOMAIN_1"/>
    <property type="match status" value="2"/>
</dbReference>
<evidence type="ECO:0000259" key="7">
    <source>
        <dbReference type="PROSITE" id="PS50023"/>
    </source>
</evidence>
<dbReference type="SUPFAM" id="SSF57716">
    <property type="entry name" value="Glucocorticoid receptor-like (DNA-binding domain)"/>
    <property type="match status" value="3"/>
</dbReference>
<dbReference type="EMBL" id="KL597010">
    <property type="protein sequence ID" value="KER20914.1"/>
    <property type="molecule type" value="Genomic_DNA"/>
</dbReference>
<keyword evidence="9" id="KW-1185">Reference proteome</keyword>
<feature type="region of interest" description="Disordered" evidence="6">
    <location>
        <begin position="358"/>
        <end position="430"/>
    </location>
</feature>
<evidence type="ECO:0000256" key="6">
    <source>
        <dbReference type="SAM" id="MobiDB-lite"/>
    </source>
</evidence>